<protein>
    <submittedName>
        <fullName evidence="3">FAD-binding oxidoreductase</fullName>
    </submittedName>
</protein>
<dbReference type="SUPFAM" id="SSF54373">
    <property type="entry name" value="FAD-linked reductases, C-terminal domain"/>
    <property type="match status" value="1"/>
</dbReference>
<dbReference type="EMBL" id="JAFCLK010000004">
    <property type="protein sequence ID" value="MBR1135191.1"/>
    <property type="molecule type" value="Genomic_DNA"/>
</dbReference>
<keyword evidence="4" id="KW-1185">Reference proteome</keyword>
<name>A0ABS5G1Y4_9BRAD</name>
<evidence type="ECO:0000259" key="2">
    <source>
        <dbReference type="Pfam" id="PF01266"/>
    </source>
</evidence>
<dbReference type="PANTHER" id="PTHR13847:SF289">
    <property type="entry name" value="GLYCINE OXIDASE"/>
    <property type="match status" value="1"/>
</dbReference>
<organism evidence="3 4">
    <name type="scientific">Bradyrhizobium denitrificans</name>
    <dbReference type="NCBI Taxonomy" id="2734912"/>
    <lineage>
        <taxon>Bacteria</taxon>
        <taxon>Pseudomonadati</taxon>
        <taxon>Pseudomonadota</taxon>
        <taxon>Alphaproteobacteria</taxon>
        <taxon>Hyphomicrobiales</taxon>
        <taxon>Nitrobacteraceae</taxon>
        <taxon>Bradyrhizobium</taxon>
    </lineage>
</organism>
<dbReference type="Gene3D" id="3.50.50.60">
    <property type="entry name" value="FAD/NAD(P)-binding domain"/>
    <property type="match status" value="2"/>
</dbReference>
<dbReference type="InterPro" id="IPR006076">
    <property type="entry name" value="FAD-dep_OxRdtase"/>
</dbReference>
<evidence type="ECO:0000313" key="4">
    <source>
        <dbReference type="Proteomes" id="UP001314635"/>
    </source>
</evidence>
<dbReference type="SUPFAM" id="SSF51905">
    <property type="entry name" value="FAD/NAD(P)-binding domain"/>
    <property type="match status" value="1"/>
</dbReference>
<reference evidence="4" key="1">
    <citation type="journal article" date="2021" name="ISME J.">
        <title>Evolutionary origin and ecological implication of a unique nif island in free-living Bradyrhizobium lineages.</title>
        <authorList>
            <person name="Tao J."/>
        </authorList>
    </citation>
    <scope>NUCLEOTIDE SEQUENCE [LARGE SCALE GENOMIC DNA]</scope>
    <source>
        <strain evidence="4">SZCCT0094</strain>
    </source>
</reference>
<evidence type="ECO:0000256" key="1">
    <source>
        <dbReference type="ARBA" id="ARBA00023002"/>
    </source>
</evidence>
<keyword evidence="1" id="KW-0560">Oxidoreductase</keyword>
<feature type="domain" description="FAD dependent oxidoreductase" evidence="2">
    <location>
        <begin position="9"/>
        <end position="405"/>
    </location>
</feature>
<gene>
    <name evidence="3" type="ORF">JQ619_05400</name>
</gene>
<dbReference type="RefSeq" id="WP_172238614.1">
    <property type="nucleotide sequence ID" value="NZ_JABFDP010000020.1"/>
</dbReference>
<dbReference type="InterPro" id="IPR036188">
    <property type="entry name" value="FAD/NAD-bd_sf"/>
</dbReference>
<dbReference type="PANTHER" id="PTHR13847">
    <property type="entry name" value="SARCOSINE DEHYDROGENASE-RELATED"/>
    <property type="match status" value="1"/>
</dbReference>
<dbReference type="Proteomes" id="UP001314635">
    <property type="component" value="Unassembled WGS sequence"/>
</dbReference>
<sequence length="435" mass="46787">MQQSQKPLRIAVIGAGIVGAATAWELIKVGHAVTLIEPDEPGGPQAASYGNGAWISPASIIPMSMPGLWRKVPGYLLDPSGPLVLRWTALPSLAPWLLRFLAAGWTGQKVEHTAGVLASILGDGPQRHALLAEEIGRPDLIRRTGLLYAYRDREAFEEEGLAWRLRKDNGLQWRELESEELRRREPDLSPGYRFGVLVEDGAYCADPGAYVAAIVQAVCARGGVLVRAHADGFVLANGRLKAVTTDRGQVDCDRAVICGGIRSKALARAAGDRVMLVSERGYHGVIASPQAGPRFPIMPSDGRMANTPTAAGLRLAGQVELTHVDAEPDWSRVEILVQHALKTYPALGPRERLKVERWMGHRPSTPDGRPVIGASSASPDIFHAFGHGHVGLASGPITGRIIADLVAGKDAPVDIRPFAVSRFSRSRWRMASGAT</sequence>
<comment type="caution">
    <text evidence="3">The sequence shown here is derived from an EMBL/GenBank/DDBJ whole genome shotgun (WGS) entry which is preliminary data.</text>
</comment>
<evidence type="ECO:0000313" key="3">
    <source>
        <dbReference type="EMBL" id="MBR1135191.1"/>
    </source>
</evidence>
<proteinExistence type="predicted"/>
<dbReference type="Gene3D" id="3.30.9.10">
    <property type="entry name" value="D-Amino Acid Oxidase, subunit A, domain 2"/>
    <property type="match status" value="1"/>
</dbReference>
<dbReference type="Pfam" id="PF01266">
    <property type="entry name" value="DAO"/>
    <property type="match status" value="1"/>
</dbReference>
<accession>A0ABS5G1Y4</accession>